<reference evidence="1 2" key="1">
    <citation type="journal article" date="2010" name="Science">
        <title>Genomic comparison of the ants Camponotus floridanus and Harpegnathos saltator.</title>
        <authorList>
            <person name="Bonasio R."/>
            <person name="Zhang G."/>
            <person name="Ye C."/>
            <person name="Mutti N.S."/>
            <person name="Fang X."/>
            <person name="Qin N."/>
            <person name="Donahue G."/>
            <person name="Yang P."/>
            <person name="Li Q."/>
            <person name="Li C."/>
            <person name="Zhang P."/>
            <person name="Huang Z."/>
            <person name="Berger S.L."/>
            <person name="Reinberg D."/>
            <person name="Wang J."/>
            <person name="Liebig J."/>
        </authorList>
    </citation>
    <scope>NUCLEOTIDE SEQUENCE [LARGE SCALE GENOMIC DNA]</scope>
    <source>
        <strain evidence="1 2">R22 G/1</strain>
    </source>
</reference>
<organism evidence="2">
    <name type="scientific">Harpegnathos saltator</name>
    <name type="common">Jerdon's jumping ant</name>
    <dbReference type="NCBI Taxonomy" id="610380"/>
    <lineage>
        <taxon>Eukaryota</taxon>
        <taxon>Metazoa</taxon>
        <taxon>Ecdysozoa</taxon>
        <taxon>Arthropoda</taxon>
        <taxon>Hexapoda</taxon>
        <taxon>Insecta</taxon>
        <taxon>Pterygota</taxon>
        <taxon>Neoptera</taxon>
        <taxon>Endopterygota</taxon>
        <taxon>Hymenoptera</taxon>
        <taxon>Apocrita</taxon>
        <taxon>Aculeata</taxon>
        <taxon>Formicoidea</taxon>
        <taxon>Formicidae</taxon>
        <taxon>Ponerinae</taxon>
        <taxon>Ponerini</taxon>
        <taxon>Harpegnathos</taxon>
    </lineage>
</organism>
<evidence type="ECO:0000313" key="2">
    <source>
        <dbReference type="Proteomes" id="UP000008237"/>
    </source>
</evidence>
<evidence type="ECO:0000313" key="1">
    <source>
        <dbReference type="EMBL" id="EFN80271.1"/>
    </source>
</evidence>
<name>E2BVK1_HARSA</name>
<dbReference type="Proteomes" id="UP000008237">
    <property type="component" value="Unassembled WGS sequence"/>
</dbReference>
<protein>
    <submittedName>
        <fullName evidence="1">Uncharacterized protein</fullName>
    </submittedName>
</protein>
<sequence length="188" mass="21815">MVKDFFVQNDLIYNYMTASDRFKIQSLKLGWNDDCGRLQTTSRTARALMPMRHRRIRFGPSGVGSKMRIAERGRLRPRDIRYSSGGLLRFYDRDENYKGSTPHPLVSMISWEFRSLEDFQPKNVIWLHCAAADRWESSAQAVCQFARKLERAGGGVSHVLQLHKNFDVKISSFCWIVSRKFYPTSNVA</sequence>
<gene>
    <name evidence="1" type="ORF">EAI_10786</name>
</gene>
<dbReference type="AlphaFoldDB" id="E2BVK1"/>
<proteinExistence type="predicted"/>
<dbReference type="EMBL" id="GL450875">
    <property type="protein sequence ID" value="EFN80271.1"/>
    <property type="molecule type" value="Genomic_DNA"/>
</dbReference>
<keyword evidence="2" id="KW-1185">Reference proteome</keyword>
<dbReference type="InParanoid" id="E2BVK1"/>
<accession>E2BVK1</accession>